<keyword evidence="1" id="KW-0238">DNA-binding</keyword>
<dbReference type="EMBL" id="CP000804">
    <property type="protein sequence ID" value="ABU57670.1"/>
    <property type="molecule type" value="Genomic_DNA"/>
</dbReference>
<evidence type="ECO:0000256" key="1">
    <source>
        <dbReference type="ARBA" id="ARBA00023125"/>
    </source>
</evidence>
<dbReference type="HOGENOM" id="CLU_2012103_0_0_0"/>
<keyword evidence="4" id="KW-1185">Reference proteome</keyword>
<dbReference type="KEGG" id="rca:Rcas_1577"/>
<dbReference type="AlphaFoldDB" id="A7NJK0"/>
<dbReference type="InterPro" id="IPR001387">
    <property type="entry name" value="Cro/C1-type_HTH"/>
</dbReference>
<dbReference type="SMART" id="SM00530">
    <property type="entry name" value="HTH_XRE"/>
    <property type="match status" value="1"/>
</dbReference>
<proteinExistence type="predicted"/>
<dbReference type="STRING" id="383372.Rcas_1577"/>
<dbReference type="InterPro" id="IPR010982">
    <property type="entry name" value="Lambda_DNA-bd_dom_sf"/>
</dbReference>
<dbReference type="PANTHER" id="PTHR46797">
    <property type="entry name" value="HTH-TYPE TRANSCRIPTIONAL REGULATOR"/>
    <property type="match status" value="1"/>
</dbReference>
<dbReference type="CDD" id="cd00093">
    <property type="entry name" value="HTH_XRE"/>
    <property type="match status" value="1"/>
</dbReference>
<reference evidence="3 4" key="1">
    <citation type="submission" date="2007-08" db="EMBL/GenBank/DDBJ databases">
        <title>Complete sequence of Roseiflexus castenholzii DSM 13941.</title>
        <authorList>
            <consortium name="US DOE Joint Genome Institute"/>
            <person name="Copeland A."/>
            <person name="Lucas S."/>
            <person name="Lapidus A."/>
            <person name="Barry K."/>
            <person name="Glavina del Rio T."/>
            <person name="Dalin E."/>
            <person name="Tice H."/>
            <person name="Pitluck S."/>
            <person name="Thompson L.S."/>
            <person name="Brettin T."/>
            <person name="Bruce D."/>
            <person name="Detter J.C."/>
            <person name="Han C."/>
            <person name="Tapia R."/>
            <person name="Schmutz J."/>
            <person name="Larimer F."/>
            <person name="Land M."/>
            <person name="Hauser L."/>
            <person name="Kyrpides N."/>
            <person name="Mikhailova N."/>
            <person name="Bryant D.A."/>
            <person name="Hanada S."/>
            <person name="Tsukatani Y."/>
            <person name="Richardson P."/>
        </authorList>
    </citation>
    <scope>NUCLEOTIDE SEQUENCE [LARGE SCALE GENOMIC DNA]</scope>
    <source>
        <strain evidence="4">DSM 13941 / HLO8</strain>
    </source>
</reference>
<dbReference type="Pfam" id="PF13560">
    <property type="entry name" value="HTH_31"/>
    <property type="match status" value="1"/>
</dbReference>
<dbReference type="GO" id="GO:0005829">
    <property type="term" value="C:cytosol"/>
    <property type="evidence" value="ECO:0007669"/>
    <property type="project" value="TreeGrafter"/>
</dbReference>
<protein>
    <submittedName>
        <fullName evidence="3">Transcriptional regulator, XRE family</fullName>
    </submittedName>
</protein>
<dbReference type="GO" id="GO:0003700">
    <property type="term" value="F:DNA-binding transcription factor activity"/>
    <property type="evidence" value="ECO:0007669"/>
    <property type="project" value="TreeGrafter"/>
</dbReference>
<evidence type="ECO:0000259" key="2">
    <source>
        <dbReference type="PROSITE" id="PS50943"/>
    </source>
</evidence>
<dbReference type="SUPFAM" id="SSF47413">
    <property type="entry name" value="lambda repressor-like DNA-binding domains"/>
    <property type="match status" value="1"/>
</dbReference>
<dbReference type="OrthoDB" id="9814553at2"/>
<name>A7NJK0_ROSCS</name>
<evidence type="ECO:0000313" key="4">
    <source>
        <dbReference type="Proteomes" id="UP000000263"/>
    </source>
</evidence>
<dbReference type="GO" id="GO:0003677">
    <property type="term" value="F:DNA binding"/>
    <property type="evidence" value="ECO:0007669"/>
    <property type="project" value="UniProtKB-KW"/>
</dbReference>
<dbReference type="RefSeq" id="WP_012120098.1">
    <property type="nucleotide sequence ID" value="NC_009767.1"/>
</dbReference>
<accession>A7NJK0</accession>
<dbReference type="Gene3D" id="1.10.260.40">
    <property type="entry name" value="lambda repressor-like DNA-binding domains"/>
    <property type="match status" value="1"/>
</dbReference>
<dbReference type="PANTHER" id="PTHR46797:SF1">
    <property type="entry name" value="METHYLPHOSPHONATE SYNTHASE"/>
    <property type="match status" value="1"/>
</dbReference>
<sequence>MPSFNERVGEVIKRKRQRDRLTQAELGGRIGVSGSYISSIENGQSSARIADIEALAVVFRTTAFDLLSEAAAADGYKFSTVHRDREALLTLYDTLSPEHQRMARAFMLFLREQQNLPRE</sequence>
<dbReference type="PROSITE" id="PS50943">
    <property type="entry name" value="HTH_CROC1"/>
    <property type="match status" value="1"/>
</dbReference>
<dbReference type="InterPro" id="IPR050807">
    <property type="entry name" value="TransReg_Diox_bact_type"/>
</dbReference>
<evidence type="ECO:0000313" key="3">
    <source>
        <dbReference type="EMBL" id="ABU57670.1"/>
    </source>
</evidence>
<feature type="domain" description="HTH cro/C1-type" evidence="2">
    <location>
        <begin position="12"/>
        <end position="66"/>
    </location>
</feature>
<dbReference type="Proteomes" id="UP000000263">
    <property type="component" value="Chromosome"/>
</dbReference>
<gene>
    <name evidence="3" type="ordered locus">Rcas_1577</name>
</gene>
<dbReference type="eggNOG" id="COG1396">
    <property type="taxonomic scope" value="Bacteria"/>
</dbReference>
<organism evidence="3 4">
    <name type="scientific">Roseiflexus castenholzii (strain DSM 13941 / HLO8)</name>
    <dbReference type="NCBI Taxonomy" id="383372"/>
    <lineage>
        <taxon>Bacteria</taxon>
        <taxon>Bacillati</taxon>
        <taxon>Chloroflexota</taxon>
        <taxon>Chloroflexia</taxon>
        <taxon>Chloroflexales</taxon>
        <taxon>Roseiflexineae</taxon>
        <taxon>Roseiflexaceae</taxon>
        <taxon>Roseiflexus</taxon>
    </lineage>
</organism>